<dbReference type="RefSeq" id="WP_107325718.1">
    <property type="nucleotide sequence ID" value="NZ_NHSP01000060.1"/>
</dbReference>
<dbReference type="Pfam" id="PF09356">
    <property type="entry name" value="Phage_BR0599"/>
    <property type="match status" value="1"/>
</dbReference>
<dbReference type="AlphaFoldDB" id="A0A2T4JFQ8"/>
<dbReference type="OrthoDB" id="1633386at2"/>
<dbReference type="Proteomes" id="UP000241899">
    <property type="component" value="Unassembled WGS sequence"/>
</dbReference>
<dbReference type="InterPro" id="IPR018964">
    <property type="entry name" value="Phage_phiJL001_Gp84_C"/>
</dbReference>
<gene>
    <name evidence="2" type="ORF">C5F46_12700</name>
</gene>
<sequence length="295" mass="31638">MKTLPSRLQAHLDTGVTTLAWCWRLTRADGARFGFTDHDLPLVFDDTIFEPQSGFTASELRAGSDLAVDAQEAEGVLSSDRITETDILDGRWDNAAVEVWRVNWAAPDQRVLMRRGAVGQIRRGRLAFVAEVRSLAHVLGQTVGRVFQAGCDAELGDARCRVNLNAVAFRGTGSVAERLRDRAFVAAGLGAFASGWFAQGTLTWGSGANAGRRAEVLLHDVIGGLVTLTLLEAPLRAITVGDSFTVTAGCDKRAETCSGKFGNIANFRGFPHIPGQDAVIRYATKDGGHEGEVLG</sequence>
<name>A0A2T4JFQ8_9RHOB</name>
<dbReference type="NCBIfam" id="TIGR02218">
    <property type="entry name" value="phg_TIGR02218"/>
    <property type="match status" value="1"/>
</dbReference>
<protein>
    <submittedName>
        <fullName evidence="2">Beta tubulin</fullName>
    </submittedName>
</protein>
<dbReference type="EMBL" id="PZKF01000034">
    <property type="protein sequence ID" value="PTE16726.1"/>
    <property type="molecule type" value="Genomic_DNA"/>
</dbReference>
<evidence type="ECO:0000313" key="2">
    <source>
        <dbReference type="EMBL" id="PTE16726.1"/>
    </source>
</evidence>
<organism evidence="2 3">
    <name type="scientific">Phaeovulum veldkampii DSM 11550</name>
    <dbReference type="NCBI Taxonomy" id="1185920"/>
    <lineage>
        <taxon>Bacteria</taxon>
        <taxon>Pseudomonadati</taxon>
        <taxon>Pseudomonadota</taxon>
        <taxon>Alphaproteobacteria</taxon>
        <taxon>Rhodobacterales</taxon>
        <taxon>Paracoccaceae</taxon>
        <taxon>Phaeovulum</taxon>
    </lineage>
</organism>
<evidence type="ECO:0000313" key="3">
    <source>
        <dbReference type="Proteomes" id="UP000241899"/>
    </source>
</evidence>
<feature type="domain" description="Bacteriophage phiJL001 Gp84 C-terminal" evidence="1">
    <location>
        <begin position="195"/>
        <end position="277"/>
    </location>
</feature>
<dbReference type="Pfam" id="PF09931">
    <property type="entry name" value="Phage_phiJL001_Gp84_N"/>
    <property type="match status" value="1"/>
</dbReference>
<proteinExistence type="predicted"/>
<comment type="caution">
    <text evidence="2">The sequence shown here is derived from an EMBL/GenBank/DDBJ whole genome shotgun (WGS) entry which is preliminary data.</text>
</comment>
<evidence type="ECO:0000259" key="1">
    <source>
        <dbReference type="Pfam" id="PF09356"/>
    </source>
</evidence>
<accession>A0A2T4JFQ8</accession>
<dbReference type="InterPro" id="IPR011928">
    <property type="entry name" value="Phage_phiJL001_Gp84"/>
</dbReference>
<keyword evidence="3" id="KW-1185">Reference proteome</keyword>
<reference evidence="2 3" key="1">
    <citation type="submission" date="2018-03" db="EMBL/GenBank/DDBJ databases">
        <title>Rhodobacter veldkampii.</title>
        <authorList>
            <person name="Meyer T.E."/>
            <person name="Miller S."/>
            <person name="Lodha T."/>
            <person name="Gandham S."/>
            <person name="Chintalapati S."/>
            <person name="Chintalapati V.R."/>
        </authorList>
    </citation>
    <scope>NUCLEOTIDE SEQUENCE [LARGE SCALE GENOMIC DNA]</scope>
    <source>
        <strain evidence="2 3">DSM 11550</strain>
    </source>
</reference>